<protein>
    <recommendedName>
        <fullName evidence="3">Late blight resistance protein</fullName>
    </recommendedName>
</protein>
<organism evidence="1 2">
    <name type="scientific">Solanum stoloniferum</name>
    <dbReference type="NCBI Taxonomy" id="62892"/>
    <lineage>
        <taxon>Eukaryota</taxon>
        <taxon>Viridiplantae</taxon>
        <taxon>Streptophyta</taxon>
        <taxon>Embryophyta</taxon>
        <taxon>Tracheophyta</taxon>
        <taxon>Spermatophyta</taxon>
        <taxon>Magnoliopsida</taxon>
        <taxon>eudicotyledons</taxon>
        <taxon>Gunneridae</taxon>
        <taxon>Pentapetalae</taxon>
        <taxon>asterids</taxon>
        <taxon>lamiids</taxon>
        <taxon>Solanales</taxon>
        <taxon>Solanaceae</taxon>
        <taxon>Solanoideae</taxon>
        <taxon>Solaneae</taxon>
        <taxon>Solanum</taxon>
    </lineage>
</organism>
<keyword evidence="2" id="KW-1185">Reference proteome</keyword>
<accession>A0ABD2SW08</accession>
<dbReference type="AlphaFoldDB" id="A0ABD2SW08"/>
<reference evidence="1 2" key="1">
    <citation type="submission" date="2024-05" db="EMBL/GenBank/DDBJ databases">
        <title>De novo assembly of an allotetraploid wild potato.</title>
        <authorList>
            <person name="Hosaka A.J."/>
        </authorList>
    </citation>
    <scope>NUCLEOTIDE SEQUENCE [LARGE SCALE GENOMIC DNA]</scope>
    <source>
        <tissue evidence="1">Young leaves</tissue>
    </source>
</reference>
<dbReference type="PANTHER" id="PTHR33144:SF35">
    <property type="entry name" value="TRANSPOSASE, PTTA_EN_SPM, PLANT-RELATED"/>
    <property type="match status" value="1"/>
</dbReference>
<name>A0ABD2SW08_9SOLN</name>
<proteinExistence type="predicted"/>
<comment type="caution">
    <text evidence="1">The sequence shown here is derived from an EMBL/GenBank/DDBJ whole genome shotgun (WGS) entry which is preliminary data.</text>
</comment>
<evidence type="ECO:0000313" key="1">
    <source>
        <dbReference type="EMBL" id="KAL3347867.1"/>
    </source>
</evidence>
<evidence type="ECO:0008006" key="3">
    <source>
        <dbReference type="Google" id="ProtNLM"/>
    </source>
</evidence>
<evidence type="ECO:0000313" key="2">
    <source>
        <dbReference type="Proteomes" id="UP001627284"/>
    </source>
</evidence>
<gene>
    <name evidence="1" type="ORF">AABB24_021488</name>
</gene>
<dbReference type="PANTHER" id="PTHR33144">
    <property type="entry name" value="OS10G0409366 PROTEIN-RELATED"/>
    <property type="match status" value="1"/>
</dbReference>
<dbReference type="EMBL" id="JBJKTR010000013">
    <property type="protein sequence ID" value="KAL3347867.1"/>
    <property type="molecule type" value="Genomic_DNA"/>
</dbReference>
<sequence length="108" mass="13524">MDTKRNLWDYTKEKYIIPEVAYNWTTVTIQEAWRRHRSDLKMTYYDPYDNDEVQMAKRPGHIQECQFRELLKYWKFEKFKDQLLRRHCYQRKKSSFATQLLNKTCCRK</sequence>
<dbReference type="Proteomes" id="UP001627284">
    <property type="component" value="Unassembled WGS sequence"/>
</dbReference>